<protein>
    <submittedName>
        <fullName evidence="1">Uncharacterized protein</fullName>
    </submittedName>
</protein>
<organism evidence="1 2">
    <name type="scientific">Carnobacterium alterfunditum</name>
    <dbReference type="NCBI Taxonomy" id="28230"/>
    <lineage>
        <taxon>Bacteria</taxon>
        <taxon>Bacillati</taxon>
        <taxon>Bacillota</taxon>
        <taxon>Bacilli</taxon>
        <taxon>Lactobacillales</taxon>
        <taxon>Carnobacteriaceae</taxon>
        <taxon>Carnobacterium</taxon>
    </lineage>
</organism>
<sequence>MLGGIIAVALISIEKSKENEITESIQVESSEPLPYEYSKKGFEQRVHEMTHQKVYAEPKWGAFEMKEENIDMLLSVLGETEMENEESYREILNAWKKGDFSNSVEVHNSIWSSNEGDTGEAERLTTPEEEKIFVEENFRMD</sequence>
<keyword evidence="2" id="KW-1185">Reference proteome</keyword>
<name>A0A1N6HVE8_9LACT</name>
<gene>
    <name evidence="1" type="ORF">SAMN05878443_2113</name>
</gene>
<dbReference type="Proteomes" id="UP000184758">
    <property type="component" value="Unassembled WGS sequence"/>
</dbReference>
<proteinExistence type="predicted"/>
<evidence type="ECO:0000313" key="1">
    <source>
        <dbReference type="EMBL" id="SIO23838.1"/>
    </source>
</evidence>
<dbReference type="eggNOG" id="ENOG5032VH8">
    <property type="taxonomic scope" value="Bacteria"/>
</dbReference>
<accession>A0A1N6HVE8</accession>
<dbReference type="AlphaFoldDB" id="A0A1N6HVE8"/>
<dbReference type="InterPro" id="IPR046208">
    <property type="entry name" value="DUF6241"/>
</dbReference>
<reference evidence="2" key="1">
    <citation type="submission" date="2016-11" db="EMBL/GenBank/DDBJ databases">
        <authorList>
            <person name="Varghese N."/>
            <person name="Submissions S."/>
        </authorList>
    </citation>
    <scope>NUCLEOTIDE SEQUENCE [LARGE SCALE GENOMIC DNA]</scope>
    <source>
        <strain evidence="2">313</strain>
    </source>
</reference>
<dbReference type="EMBL" id="FSRN01000001">
    <property type="protein sequence ID" value="SIO23838.1"/>
    <property type="molecule type" value="Genomic_DNA"/>
</dbReference>
<dbReference type="STRING" id="28230.SAMN05878443_2113"/>
<dbReference type="Pfam" id="PF19754">
    <property type="entry name" value="DUF6241"/>
    <property type="match status" value="1"/>
</dbReference>
<evidence type="ECO:0000313" key="2">
    <source>
        <dbReference type="Proteomes" id="UP000184758"/>
    </source>
</evidence>